<sequence length="150" mass="17175">MRKNLLNTAIIMVGFGFFCIMNTFILTPIAFADDINIIANPNLSIDSLSKHELKNIYLGKKTKWNDGNRIIFVIYESGDVHEKFLKMYIGKSVSQFNNYWKRIVFTGKGKFPRKFNNENELLTFIDETPNAIGYVGNNTVLDIARVLSVN</sequence>
<reference evidence="1 2" key="1">
    <citation type="submission" date="2019-11" db="EMBL/GenBank/DDBJ databases">
        <title>Comparative genomics of hydrocarbon-degrading Desulfosarcina strains.</title>
        <authorList>
            <person name="Watanabe M."/>
            <person name="Kojima H."/>
            <person name="Fukui M."/>
        </authorList>
    </citation>
    <scope>NUCLEOTIDE SEQUENCE [LARGE SCALE GENOMIC DNA]</scope>
    <source>
        <strain evidence="1 2">PL12</strain>
    </source>
</reference>
<dbReference type="AlphaFoldDB" id="A0A5K7YYL6"/>
<dbReference type="Gene3D" id="3.40.190.10">
    <property type="entry name" value="Periplasmic binding protein-like II"/>
    <property type="match status" value="1"/>
</dbReference>
<gene>
    <name evidence="1" type="ORF">DSCA_36270</name>
</gene>
<organism evidence="1 2">
    <name type="scientific">Desulfosarcina alkanivorans</name>
    <dbReference type="NCBI Taxonomy" id="571177"/>
    <lineage>
        <taxon>Bacteria</taxon>
        <taxon>Pseudomonadati</taxon>
        <taxon>Thermodesulfobacteriota</taxon>
        <taxon>Desulfobacteria</taxon>
        <taxon>Desulfobacterales</taxon>
        <taxon>Desulfosarcinaceae</taxon>
        <taxon>Desulfosarcina</taxon>
    </lineage>
</organism>
<dbReference type="SUPFAM" id="SSF53850">
    <property type="entry name" value="Periplasmic binding protein-like II"/>
    <property type="match status" value="1"/>
</dbReference>
<dbReference type="RefSeq" id="WP_155317712.1">
    <property type="nucleotide sequence ID" value="NZ_AP021874.1"/>
</dbReference>
<dbReference type="Proteomes" id="UP000427906">
    <property type="component" value="Chromosome"/>
</dbReference>
<accession>A0A5K7YYL6</accession>
<dbReference type="EMBL" id="AP021874">
    <property type="protein sequence ID" value="BBO69697.1"/>
    <property type="molecule type" value="Genomic_DNA"/>
</dbReference>
<keyword evidence="2" id="KW-1185">Reference proteome</keyword>
<dbReference type="KEGG" id="dalk:DSCA_36270"/>
<evidence type="ECO:0000313" key="2">
    <source>
        <dbReference type="Proteomes" id="UP000427906"/>
    </source>
</evidence>
<proteinExistence type="predicted"/>
<protein>
    <recommendedName>
        <fullName evidence="3">PBP domain-containing protein</fullName>
    </recommendedName>
</protein>
<dbReference type="OrthoDB" id="5368589at2"/>
<evidence type="ECO:0000313" key="1">
    <source>
        <dbReference type="EMBL" id="BBO69697.1"/>
    </source>
</evidence>
<name>A0A5K7YYL6_9BACT</name>
<evidence type="ECO:0008006" key="3">
    <source>
        <dbReference type="Google" id="ProtNLM"/>
    </source>
</evidence>